<reference evidence="2" key="1">
    <citation type="journal article" date="2019" name="Int. J. Syst. Evol. Microbiol.">
        <title>The Global Catalogue of Microorganisms (GCM) 10K type strain sequencing project: providing services to taxonomists for standard genome sequencing and annotation.</title>
        <authorList>
            <consortium name="The Broad Institute Genomics Platform"/>
            <consortium name="The Broad Institute Genome Sequencing Center for Infectious Disease"/>
            <person name="Wu L."/>
            <person name="Ma J."/>
        </authorList>
    </citation>
    <scope>NUCLEOTIDE SEQUENCE [LARGE SCALE GENOMIC DNA]</scope>
    <source>
        <strain evidence="2">CGMCC 1.15399</strain>
    </source>
</reference>
<protein>
    <submittedName>
        <fullName evidence="1">Phytanoyl-CoA dioxygenase family protein</fullName>
    </submittedName>
</protein>
<dbReference type="PANTHER" id="PTHR20883">
    <property type="entry name" value="PHYTANOYL-COA DIOXYGENASE DOMAIN CONTAINING 1"/>
    <property type="match status" value="1"/>
</dbReference>
<keyword evidence="1" id="KW-0223">Dioxygenase</keyword>
<dbReference type="GO" id="GO:0051213">
    <property type="term" value="F:dioxygenase activity"/>
    <property type="evidence" value="ECO:0007669"/>
    <property type="project" value="UniProtKB-KW"/>
</dbReference>
<gene>
    <name evidence="1" type="ORF">ACFSJ0_33670</name>
</gene>
<dbReference type="Pfam" id="PF05721">
    <property type="entry name" value="PhyH"/>
    <property type="match status" value="1"/>
</dbReference>
<keyword evidence="2" id="KW-1185">Reference proteome</keyword>
<dbReference type="Proteomes" id="UP001597097">
    <property type="component" value="Unassembled WGS sequence"/>
</dbReference>
<accession>A0ABW4GI62</accession>
<proteinExistence type="predicted"/>
<keyword evidence="1" id="KW-0560">Oxidoreductase</keyword>
<comment type="caution">
    <text evidence="1">The sequence shown here is derived from an EMBL/GenBank/DDBJ whole genome shotgun (WGS) entry which is preliminary data.</text>
</comment>
<dbReference type="PANTHER" id="PTHR20883:SF48">
    <property type="entry name" value="ECTOINE DIOXYGENASE"/>
    <property type="match status" value="1"/>
</dbReference>
<dbReference type="EMBL" id="JBHUCM010000031">
    <property type="protein sequence ID" value="MFD1542041.1"/>
    <property type="molecule type" value="Genomic_DNA"/>
</dbReference>
<dbReference type="RefSeq" id="WP_219535331.1">
    <property type="nucleotide sequence ID" value="NZ_JAHKRM010000026.1"/>
</dbReference>
<name>A0ABW4GI62_9ACTN</name>
<evidence type="ECO:0000313" key="2">
    <source>
        <dbReference type="Proteomes" id="UP001597097"/>
    </source>
</evidence>
<organism evidence="1 2">
    <name type="scientific">Nonomuraea guangzhouensis</name>
    <dbReference type="NCBI Taxonomy" id="1291555"/>
    <lineage>
        <taxon>Bacteria</taxon>
        <taxon>Bacillati</taxon>
        <taxon>Actinomycetota</taxon>
        <taxon>Actinomycetes</taxon>
        <taxon>Streptosporangiales</taxon>
        <taxon>Streptosporangiaceae</taxon>
        <taxon>Nonomuraea</taxon>
    </lineage>
</organism>
<sequence>MALSPSDIARYRSLGYLTDLPGLTVGECEELGARIAAFGRRHGVQEQLVLRNKAHLKLPALAPVVADPRIVDAVEAVLGPDVLCWGSSLFIKEPGGPEQVAWHQDSYYWDIEGDAVCTAWVALIPSTSLNGAMRVIPGSHLLPPRRHAASPSGSANMLFSYEEISGEVNEAEAVELTLAAGRFSLHHMAIVHGSAANHSAGRRMGYSITYLNPAKVRHHARRTHGLLVRGREWGMFSPDPVPDGEMDPAVLAFVDEQFGRLAPRSGTAGRTSSR</sequence>
<evidence type="ECO:0000313" key="1">
    <source>
        <dbReference type="EMBL" id="MFD1542041.1"/>
    </source>
</evidence>
<dbReference type="InterPro" id="IPR008775">
    <property type="entry name" value="Phytyl_CoA_dOase-like"/>
</dbReference>